<feature type="transmembrane region" description="Helical" evidence="1">
    <location>
        <begin position="134"/>
        <end position="156"/>
    </location>
</feature>
<gene>
    <name evidence="3" type="ORF">SAMN05421734_11249</name>
</gene>
<reference evidence="4" key="1">
    <citation type="submission" date="2016-09" db="EMBL/GenBank/DDBJ databases">
        <authorList>
            <person name="Varghese N."/>
            <person name="Submissions S."/>
        </authorList>
    </citation>
    <scope>NUCLEOTIDE SEQUENCE [LARGE SCALE GENOMIC DNA]</scope>
    <source>
        <strain evidence="4">S5</strain>
    </source>
</reference>
<proteinExistence type="predicted"/>
<feature type="domain" description="PDZ" evidence="2">
    <location>
        <begin position="304"/>
        <end position="339"/>
    </location>
</feature>
<dbReference type="Proteomes" id="UP000242949">
    <property type="component" value="Unassembled WGS sequence"/>
</dbReference>
<dbReference type="RefSeq" id="WP_090797117.1">
    <property type="nucleotide sequence ID" value="NZ_FMYI01000012.1"/>
</dbReference>
<dbReference type="PROSITE" id="PS50106">
    <property type="entry name" value="PDZ"/>
    <property type="match status" value="1"/>
</dbReference>
<dbReference type="InterPro" id="IPR001478">
    <property type="entry name" value="PDZ"/>
</dbReference>
<dbReference type="AlphaFoldDB" id="A0A1G6MT98"/>
<feature type="transmembrane region" description="Helical" evidence="1">
    <location>
        <begin position="216"/>
        <end position="236"/>
    </location>
</feature>
<evidence type="ECO:0000313" key="3">
    <source>
        <dbReference type="EMBL" id="SDC58818.1"/>
    </source>
</evidence>
<dbReference type="SUPFAM" id="SSF50156">
    <property type="entry name" value="PDZ domain-like"/>
    <property type="match status" value="1"/>
</dbReference>
<dbReference type="Pfam" id="PF17820">
    <property type="entry name" value="PDZ_6"/>
    <property type="match status" value="1"/>
</dbReference>
<dbReference type="InterPro" id="IPR041489">
    <property type="entry name" value="PDZ_6"/>
</dbReference>
<accession>A0A1G6MT98</accession>
<dbReference type="InterPro" id="IPR036034">
    <property type="entry name" value="PDZ_sf"/>
</dbReference>
<dbReference type="EMBL" id="FMYI01000012">
    <property type="protein sequence ID" value="SDC58818.1"/>
    <property type="molecule type" value="Genomic_DNA"/>
</dbReference>
<feature type="transmembrane region" description="Helical" evidence="1">
    <location>
        <begin position="63"/>
        <end position="93"/>
    </location>
</feature>
<feature type="transmembrane region" description="Helical" evidence="1">
    <location>
        <begin position="100"/>
        <end position="122"/>
    </location>
</feature>
<dbReference type="SMART" id="SM00228">
    <property type="entry name" value="PDZ"/>
    <property type="match status" value="1"/>
</dbReference>
<feature type="transmembrane region" description="Helical" evidence="1">
    <location>
        <begin position="248"/>
        <end position="278"/>
    </location>
</feature>
<feature type="transmembrane region" description="Helical" evidence="1">
    <location>
        <begin position="12"/>
        <end position="31"/>
    </location>
</feature>
<dbReference type="Gene3D" id="2.30.42.10">
    <property type="match status" value="1"/>
</dbReference>
<keyword evidence="4" id="KW-1185">Reference proteome</keyword>
<sequence>MELWLVEIAKAFMRFLANPLLYWFLIIALLASTSRIKYERRQFGQKIFPILDEVYGYRRKSMVFGLILSLLLLLLGVVLEPLMLIGLVIVTILLSISRRFTWLSTAYTFGITAIILLFLPLYESWLPTFLQVEISTLSWVSFTVIMGLFLIFEAFISGRIIQDQTFPELFKSPRGKTIGQHRFKKIMIIPTLMIWPIGGLELNIDWWPVLEWQGEQFGLIIFPFIIGIEHVFKSALPQKMMKRMSHYLLLLGLVVVAISLVGYFVEIAVIMGVAVALIGREWITYRFRRQDSQGEPFFNPINNGIKVLAVLPESPAVDMGLGVGDRITKVNGLAVSGVNDFYQALQENRAFCKLDVLDERGEVRFVQRALYQNEHHELGVIFSVSHDERVG</sequence>
<name>A0A1G6MT98_9BACI</name>
<dbReference type="OrthoDB" id="198399at2"/>
<evidence type="ECO:0000313" key="4">
    <source>
        <dbReference type="Proteomes" id="UP000242949"/>
    </source>
</evidence>
<evidence type="ECO:0000256" key="1">
    <source>
        <dbReference type="SAM" id="Phobius"/>
    </source>
</evidence>
<dbReference type="STRING" id="1612202.SAMN05421734_11249"/>
<protein>
    <recommendedName>
        <fullName evidence="2">PDZ domain-containing protein</fullName>
    </recommendedName>
</protein>
<keyword evidence="1" id="KW-0812">Transmembrane</keyword>
<evidence type="ECO:0000259" key="2">
    <source>
        <dbReference type="PROSITE" id="PS50106"/>
    </source>
</evidence>
<organism evidence="3 4">
    <name type="scientific">Pelagirhabdus alkalitolerans</name>
    <dbReference type="NCBI Taxonomy" id="1612202"/>
    <lineage>
        <taxon>Bacteria</taxon>
        <taxon>Bacillati</taxon>
        <taxon>Bacillota</taxon>
        <taxon>Bacilli</taxon>
        <taxon>Bacillales</taxon>
        <taxon>Bacillaceae</taxon>
        <taxon>Pelagirhabdus</taxon>
    </lineage>
</organism>
<keyword evidence="1" id="KW-1133">Transmembrane helix</keyword>
<keyword evidence="1" id="KW-0472">Membrane</keyword>